<keyword evidence="3" id="KW-1185">Reference proteome</keyword>
<reference evidence="2 3" key="1">
    <citation type="journal article" date="2019" name="Sci. Rep.">
        <title>Nanopore sequencing improves the draft genome of the human pathogenic amoeba Naegleria fowleri.</title>
        <authorList>
            <person name="Liechti N."/>
            <person name="Schurch N."/>
            <person name="Bruggmann R."/>
            <person name="Wittwer M."/>
        </authorList>
    </citation>
    <scope>NUCLEOTIDE SEQUENCE [LARGE SCALE GENOMIC DNA]</scope>
    <source>
        <strain evidence="2 3">ATCC 30894</strain>
    </source>
</reference>
<proteinExistence type="predicted"/>
<accession>A0A6A5BGV9</accession>
<evidence type="ECO:0000313" key="3">
    <source>
        <dbReference type="Proteomes" id="UP000444721"/>
    </source>
</evidence>
<comment type="caution">
    <text evidence="2">The sequence shown here is derived from an EMBL/GenBank/DDBJ whole genome shotgun (WGS) entry which is preliminary data.</text>
</comment>
<dbReference type="OMA" id="NFIDGHV"/>
<dbReference type="OrthoDB" id="10259616at2759"/>
<evidence type="ECO:0000256" key="1">
    <source>
        <dbReference type="SAM" id="Phobius"/>
    </source>
</evidence>
<dbReference type="RefSeq" id="XP_044558394.1">
    <property type="nucleotide sequence ID" value="XM_044710772.1"/>
</dbReference>
<dbReference type="VEuPathDB" id="AmoebaDB:NF0116010"/>
<keyword evidence="1" id="KW-0812">Transmembrane</keyword>
<keyword evidence="1" id="KW-1133">Transmembrane helix</keyword>
<organism evidence="2 3">
    <name type="scientific">Naegleria fowleri</name>
    <name type="common">Brain eating amoeba</name>
    <dbReference type="NCBI Taxonomy" id="5763"/>
    <lineage>
        <taxon>Eukaryota</taxon>
        <taxon>Discoba</taxon>
        <taxon>Heterolobosea</taxon>
        <taxon>Tetramitia</taxon>
        <taxon>Eutetramitia</taxon>
        <taxon>Vahlkampfiidae</taxon>
        <taxon>Naegleria</taxon>
    </lineage>
</organism>
<keyword evidence="1" id="KW-0472">Membrane</keyword>
<gene>
    <name evidence="2" type="ORF">FDP41_007068</name>
</gene>
<evidence type="ECO:0000313" key="2">
    <source>
        <dbReference type="EMBL" id="KAF0973681.1"/>
    </source>
</evidence>
<feature type="transmembrane region" description="Helical" evidence="1">
    <location>
        <begin position="140"/>
        <end position="161"/>
    </location>
</feature>
<dbReference type="VEuPathDB" id="AmoebaDB:NfTy_008580"/>
<protein>
    <submittedName>
        <fullName evidence="2">Uncharacterized protein</fullName>
    </submittedName>
</protein>
<dbReference type="EMBL" id="VFQX01000058">
    <property type="protein sequence ID" value="KAF0973681.1"/>
    <property type="molecule type" value="Genomic_DNA"/>
</dbReference>
<name>A0A6A5BGV9_NAEFO</name>
<dbReference type="AlphaFoldDB" id="A0A6A5BGV9"/>
<sequence length="365" mass="42806">MKSGKRAPPRKHNDDNRSLENTLDLLEQLFSLIDMIQVSFSNIYKAISIPIQYVGRKIGEKSSKIGPNLFDTLLDLFTPVQTIFDQYQTYYGYYRGATYFNPNELLVTRVFNYFERVIHNFQENIKKKFSDENVGGFSHYVLKTIIIGGLFLVWRFLYIWWRFKKEANQSSQFNSSNFIDGHVIQSFVDQVSLSQHLQKRKEWERLRRSPFSHSTSDLAYLNSPYYHLQSPYFPLRIGPNSTRERNFFTYFPSYRNRIEDLEFREENAPHHTSSSSLSLDEQRTNHRALYPSSGGHPSRFYNDMLRHKSLIGMRRRNTLQGERNPSLPFLGHDTPVTSSSSLPMPDCFDDYIRSGVLSSSITDYI</sequence>
<dbReference type="Proteomes" id="UP000444721">
    <property type="component" value="Unassembled WGS sequence"/>
</dbReference>
<dbReference type="VEuPathDB" id="AmoebaDB:FDP41_007068"/>
<dbReference type="GeneID" id="68114286"/>